<dbReference type="InterPro" id="IPR015421">
    <property type="entry name" value="PyrdxlP-dep_Trfase_major"/>
</dbReference>
<evidence type="ECO:0000256" key="4">
    <source>
        <dbReference type="ARBA" id="ARBA00022679"/>
    </source>
</evidence>
<protein>
    <submittedName>
        <fullName evidence="7">Aminotransferase, class I/II superfamily protein</fullName>
    </submittedName>
</protein>
<accession>L8HIW5</accession>
<dbReference type="OMA" id="NILAVQG"/>
<proteinExistence type="inferred from homology"/>
<evidence type="ECO:0000313" key="7">
    <source>
        <dbReference type="EMBL" id="ELR25549.1"/>
    </source>
</evidence>
<comment type="similarity">
    <text evidence="2">Belongs to the class-I pyridoxal-phosphate-dependent aminotransferase family.</text>
</comment>
<dbReference type="Pfam" id="PF00155">
    <property type="entry name" value="Aminotran_1_2"/>
    <property type="match status" value="1"/>
</dbReference>
<name>L8HIW5_ACACF</name>
<evidence type="ECO:0000256" key="5">
    <source>
        <dbReference type="ARBA" id="ARBA00022898"/>
    </source>
</evidence>
<dbReference type="OrthoDB" id="7042322at2759"/>
<evidence type="ECO:0000256" key="3">
    <source>
        <dbReference type="ARBA" id="ARBA00022576"/>
    </source>
</evidence>
<feature type="domain" description="Aminotransferase class I/classII large" evidence="6">
    <location>
        <begin position="50"/>
        <end position="376"/>
    </location>
</feature>
<dbReference type="RefSeq" id="XP_004368304.1">
    <property type="nucleotide sequence ID" value="XM_004368247.1"/>
</dbReference>
<dbReference type="STRING" id="1257118.L8HIW5"/>
<evidence type="ECO:0000313" key="8">
    <source>
        <dbReference type="Proteomes" id="UP000011083"/>
    </source>
</evidence>
<dbReference type="GO" id="GO:0008483">
    <property type="term" value="F:transaminase activity"/>
    <property type="evidence" value="ECO:0007669"/>
    <property type="project" value="UniProtKB-KW"/>
</dbReference>
<dbReference type="EMBL" id="KB007805">
    <property type="protein sequence ID" value="ELR25549.1"/>
    <property type="molecule type" value="Genomic_DNA"/>
</dbReference>
<dbReference type="InterPro" id="IPR015422">
    <property type="entry name" value="PyrdxlP-dep_Trfase_small"/>
</dbReference>
<dbReference type="VEuPathDB" id="AmoebaDB:ACA1_296470"/>
<reference evidence="7 8" key="1">
    <citation type="journal article" date="2013" name="Genome Biol.">
        <title>Genome of Acanthamoeba castellanii highlights extensive lateral gene transfer and early evolution of tyrosine kinase signaling.</title>
        <authorList>
            <person name="Clarke M."/>
            <person name="Lohan A.J."/>
            <person name="Liu B."/>
            <person name="Lagkouvardos I."/>
            <person name="Roy S."/>
            <person name="Zafar N."/>
            <person name="Bertelli C."/>
            <person name="Schilde C."/>
            <person name="Kianianmomeni A."/>
            <person name="Burglin T.R."/>
            <person name="Frech C."/>
            <person name="Turcotte B."/>
            <person name="Kopec K.O."/>
            <person name="Synnott J.M."/>
            <person name="Choo C."/>
            <person name="Paponov I."/>
            <person name="Finkler A."/>
            <person name="Soon Heng Tan C."/>
            <person name="Hutchins A.P."/>
            <person name="Weinmeier T."/>
            <person name="Rattei T."/>
            <person name="Chu J.S."/>
            <person name="Gimenez G."/>
            <person name="Irimia M."/>
            <person name="Rigden D.J."/>
            <person name="Fitzpatrick D.A."/>
            <person name="Lorenzo-Morales J."/>
            <person name="Bateman A."/>
            <person name="Chiu C.H."/>
            <person name="Tang P."/>
            <person name="Hegemann P."/>
            <person name="Fromm H."/>
            <person name="Raoult D."/>
            <person name="Greub G."/>
            <person name="Miranda-Saavedra D."/>
            <person name="Chen N."/>
            <person name="Nash P."/>
            <person name="Ginger M.L."/>
            <person name="Horn M."/>
            <person name="Schaap P."/>
            <person name="Caler L."/>
            <person name="Loftus B."/>
        </authorList>
    </citation>
    <scope>NUCLEOTIDE SEQUENCE [LARGE SCALE GENOMIC DNA]</scope>
    <source>
        <strain evidence="7 8">Neff</strain>
    </source>
</reference>
<gene>
    <name evidence="7" type="ORF">ACA1_296470</name>
</gene>
<keyword evidence="8" id="KW-1185">Reference proteome</keyword>
<evidence type="ECO:0000259" key="6">
    <source>
        <dbReference type="Pfam" id="PF00155"/>
    </source>
</evidence>
<organism evidence="7 8">
    <name type="scientific">Acanthamoeba castellanii (strain ATCC 30010 / Neff)</name>
    <dbReference type="NCBI Taxonomy" id="1257118"/>
    <lineage>
        <taxon>Eukaryota</taxon>
        <taxon>Amoebozoa</taxon>
        <taxon>Discosea</taxon>
        <taxon>Longamoebia</taxon>
        <taxon>Centramoebida</taxon>
        <taxon>Acanthamoebidae</taxon>
        <taxon>Acanthamoeba</taxon>
    </lineage>
</organism>
<keyword evidence="4 7" id="KW-0808">Transferase</keyword>
<comment type="cofactor">
    <cofactor evidence="1">
        <name>pyridoxal 5'-phosphate</name>
        <dbReference type="ChEBI" id="CHEBI:597326"/>
    </cofactor>
</comment>
<dbReference type="InterPro" id="IPR015424">
    <property type="entry name" value="PyrdxlP-dep_Trfase"/>
</dbReference>
<dbReference type="AlphaFoldDB" id="L8HIW5"/>
<dbReference type="Gene3D" id="3.40.640.10">
    <property type="entry name" value="Type I PLP-dependent aspartate aminotransferase-like (Major domain)"/>
    <property type="match status" value="1"/>
</dbReference>
<dbReference type="GO" id="GO:0030170">
    <property type="term" value="F:pyridoxal phosphate binding"/>
    <property type="evidence" value="ECO:0007669"/>
    <property type="project" value="InterPro"/>
</dbReference>
<keyword evidence="3 7" id="KW-0032">Aminotransferase</keyword>
<evidence type="ECO:0000256" key="1">
    <source>
        <dbReference type="ARBA" id="ARBA00001933"/>
    </source>
</evidence>
<dbReference type="InterPro" id="IPR050596">
    <property type="entry name" value="AspAT/PAT-like"/>
</dbReference>
<keyword evidence="5" id="KW-0663">Pyridoxal phosphate</keyword>
<dbReference type="Gene3D" id="3.90.1150.10">
    <property type="entry name" value="Aspartate Aminotransferase, domain 1"/>
    <property type="match status" value="1"/>
</dbReference>
<dbReference type="PANTHER" id="PTHR46383">
    <property type="entry name" value="ASPARTATE AMINOTRANSFERASE"/>
    <property type="match status" value="1"/>
</dbReference>
<dbReference type="Proteomes" id="UP000011083">
    <property type="component" value="Unassembled WGS sequence"/>
</dbReference>
<dbReference type="GO" id="GO:0006520">
    <property type="term" value="P:amino acid metabolic process"/>
    <property type="evidence" value="ECO:0007669"/>
    <property type="project" value="InterPro"/>
</dbReference>
<dbReference type="GeneID" id="14926609"/>
<sequence length="381" mass="42546">MTTSGDDLSTLRTMRDVFDYCQRKGLYSVAQGMIELPPPRALREIVAADVLKDEAPSSDIHQYRSRMGERDYLNALRTLLKDHYATDVPEGSILATSGVTGAIVAALMVLRKQGKSRMAVIEPYYTYHSRQVEEVFQKLPEGIPSHLDWSPDFDAIEKALKGGVEGIIIANPNNPTGRVWAKEELQKLVALTKQYGASLILDEIYCDMVFAGNKHYSPIQDSLEEHVFVCRGYSKTLGAQSWRLGYAVSHPETIKSLMTHHDPIYISLAQYLNKQYSDYVKHINEINALLQTNYEILAPAFKDALGWEPIAPQGSMYGMFKHTEASDIEALQKGLRAGVGVAPGSMFYVDNRANSGYIRIHVGISTEKAKKIAETLRANKQ</sequence>
<dbReference type="InterPro" id="IPR004839">
    <property type="entry name" value="Aminotransferase_I/II_large"/>
</dbReference>
<dbReference type="SUPFAM" id="SSF53383">
    <property type="entry name" value="PLP-dependent transferases"/>
    <property type="match status" value="1"/>
</dbReference>
<dbReference type="CDD" id="cd00609">
    <property type="entry name" value="AAT_like"/>
    <property type="match status" value="1"/>
</dbReference>
<dbReference type="PANTHER" id="PTHR46383:SF1">
    <property type="entry name" value="ASPARTATE AMINOTRANSFERASE"/>
    <property type="match status" value="1"/>
</dbReference>
<dbReference type="KEGG" id="acan:ACA1_296470"/>
<evidence type="ECO:0000256" key="2">
    <source>
        <dbReference type="ARBA" id="ARBA00007441"/>
    </source>
</evidence>